<feature type="transmembrane region" description="Helical" evidence="6">
    <location>
        <begin position="31"/>
        <end position="50"/>
    </location>
</feature>
<evidence type="ECO:0000256" key="5">
    <source>
        <dbReference type="ARBA" id="ARBA00023136"/>
    </source>
</evidence>
<reference evidence="8" key="1">
    <citation type="journal article" date="2022" name="Cell">
        <title>Design, construction, and in vivo augmentation of a complex gut microbiome.</title>
        <authorList>
            <person name="Cheng A.G."/>
            <person name="Ho P.Y."/>
            <person name="Aranda-Diaz A."/>
            <person name="Jain S."/>
            <person name="Yu F.B."/>
            <person name="Meng X."/>
            <person name="Wang M."/>
            <person name="Iakiviak M."/>
            <person name="Nagashima K."/>
            <person name="Zhao A."/>
            <person name="Murugkar P."/>
            <person name="Patil A."/>
            <person name="Atabakhsh K."/>
            <person name="Weakley A."/>
            <person name="Yan J."/>
            <person name="Brumbaugh A.R."/>
            <person name="Higginbottom S."/>
            <person name="Dimas A."/>
            <person name="Shiver A.L."/>
            <person name="Deutschbauer A."/>
            <person name="Neff N."/>
            <person name="Sonnenburg J.L."/>
            <person name="Huang K.C."/>
            <person name="Fischbach M.A."/>
        </authorList>
    </citation>
    <scope>NUCLEOTIDE SEQUENCE</scope>
    <source>
        <strain evidence="8">AP11</strain>
    </source>
</reference>
<feature type="transmembrane region" description="Helical" evidence="6">
    <location>
        <begin position="381"/>
        <end position="401"/>
    </location>
</feature>
<evidence type="ECO:0000256" key="3">
    <source>
        <dbReference type="ARBA" id="ARBA00022692"/>
    </source>
</evidence>
<feature type="domain" description="ComEC/Rec2-related protein" evidence="7">
    <location>
        <begin position="228"/>
        <end position="493"/>
    </location>
</feature>
<keyword evidence="4 6" id="KW-1133">Transmembrane helix</keyword>
<dbReference type="PANTHER" id="PTHR30619">
    <property type="entry name" value="DNA INTERNALIZATION/COMPETENCE PROTEIN COMEC/REC2"/>
    <property type="match status" value="1"/>
</dbReference>
<evidence type="ECO:0000256" key="2">
    <source>
        <dbReference type="ARBA" id="ARBA00022475"/>
    </source>
</evidence>
<dbReference type="PROSITE" id="PS51257">
    <property type="entry name" value="PROKAR_LIPOPROTEIN"/>
    <property type="match status" value="1"/>
</dbReference>
<dbReference type="GeneID" id="82890201"/>
<keyword evidence="9" id="KW-1185">Reference proteome</keyword>
<feature type="transmembrane region" description="Helical" evidence="6">
    <location>
        <begin position="56"/>
        <end position="74"/>
    </location>
</feature>
<dbReference type="Proteomes" id="UP001059295">
    <property type="component" value="Chromosome"/>
</dbReference>
<keyword evidence="3 6" id="KW-0812">Transmembrane</keyword>
<protein>
    <submittedName>
        <fullName evidence="8">ComEC/Rec2 family competence protein</fullName>
    </submittedName>
</protein>
<dbReference type="NCBIfam" id="TIGR00360">
    <property type="entry name" value="ComEC_N-term"/>
    <property type="match status" value="1"/>
</dbReference>
<dbReference type="InterPro" id="IPR052159">
    <property type="entry name" value="Competence_DNA_uptake"/>
</dbReference>
<proteinExistence type="predicted"/>
<feature type="transmembrane region" description="Helical" evidence="6">
    <location>
        <begin position="250"/>
        <end position="276"/>
    </location>
</feature>
<accession>A0ABY5UZF5</accession>
<name>A0ABY5UZF5_9BACT</name>
<evidence type="ECO:0000256" key="6">
    <source>
        <dbReference type="SAM" id="Phobius"/>
    </source>
</evidence>
<dbReference type="PANTHER" id="PTHR30619:SF1">
    <property type="entry name" value="RECOMBINATION PROTEIN 2"/>
    <property type="match status" value="1"/>
</dbReference>
<gene>
    <name evidence="8" type="ORF">NQ491_00665</name>
</gene>
<dbReference type="RefSeq" id="WP_019245295.1">
    <property type="nucleotide sequence ID" value="NZ_CAPH01000006.1"/>
</dbReference>
<evidence type="ECO:0000256" key="1">
    <source>
        <dbReference type="ARBA" id="ARBA00004651"/>
    </source>
</evidence>
<comment type="subcellular location">
    <subcellularLocation>
        <location evidence="1">Cell membrane</location>
        <topology evidence="1">Multi-pass membrane protein</topology>
    </subcellularLocation>
</comment>
<keyword evidence="2" id="KW-1003">Cell membrane</keyword>
<evidence type="ECO:0000313" key="9">
    <source>
        <dbReference type="Proteomes" id="UP001059295"/>
    </source>
</evidence>
<evidence type="ECO:0000256" key="4">
    <source>
        <dbReference type="ARBA" id="ARBA00022989"/>
    </source>
</evidence>
<feature type="transmembrane region" description="Helical" evidence="6">
    <location>
        <begin position="447"/>
        <end position="469"/>
    </location>
</feature>
<feature type="transmembrane region" description="Helical" evidence="6">
    <location>
        <begin position="282"/>
        <end position="302"/>
    </location>
</feature>
<keyword evidence="5 6" id="KW-0472">Membrane</keyword>
<feature type="transmembrane region" description="Helical" evidence="6">
    <location>
        <begin position="349"/>
        <end position="369"/>
    </location>
</feature>
<dbReference type="InterPro" id="IPR004477">
    <property type="entry name" value="ComEC_N"/>
</dbReference>
<feature type="transmembrane region" description="Helical" evidence="6">
    <location>
        <begin position="413"/>
        <end position="435"/>
    </location>
</feature>
<organism evidence="8 9">
    <name type="scientific">Alistipes ihumii AP11</name>
    <dbReference type="NCBI Taxonomy" id="1211813"/>
    <lineage>
        <taxon>Bacteria</taxon>
        <taxon>Pseudomonadati</taxon>
        <taxon>Bacteroidota</taxon>
        <taxon>Bacteroidia</taxon>
        <taxon>Bacteroidales</taxon>
        <taxon>Rikenellaceae</taxon>
        <taxon>Alistipes</taxon>
    </lineage>
</organism>
<dbReference type="Pfam" id="PF03772">
    <property type="entry name" value="Competence"/>
    <property type="match status" value="1"/>
</dbReference>
<sequence>MLLNDKIRITPFARILPPLAAGIACQRFASAPLWAVALIAAAIYAGAWLTRKIPAGRAYVYASLFCTGLLLADLSSTKRPMPRNERLAMIVEIDRTPSLSGRWAVTTARAGMYRCFGRQAGTTPARWQPTDEKIELRFDTGFHVSVGEQMAVAGYLNPIDTSGSRYGALMRSRGLTARAYVTRGNLIARMDGNGRTAMRSAALFQRAAVERLSRLRLSETDRSMVCALVAGERRTMDRDLRAAYARTGTAHILAVSGLHMGFVMLLVNLALGWVVLLRHGHLIRNVLAILALWTYAVMAGLSPSVVRSALMLSAAQAALGASVSGNGYNVVLGTATLMLAVRPSYLSDVSFQLSFAAVLSILFFYPRLYRRRLSRHRALDALYSSLLLGAAAQIGTLPLIAYHFGNVPLVSLAINPVVIFAAFVVIGASLLWLLCPLPLWNPFLSRIVETALTVQNGMVAHAAASPAAAIEGIVLPEWAVVLAYALLGMLAVAVKLREEKRTDGPTRRIRKRKVAH</sequence>
<evidence type="ECO:0000313" key="8">
    <source>
        <dbReference type="EMBL" id="UWN57321.1"/>
    </source>
</evidence>
<evidence type="ECO:0000259" key="7">
    <source>
        <dbReference type="Pfam" id="PF03772"/>
    </source>
</evidence>
<feature type="transmembrane region" description="Helical" evidence="6">
    <location>
        <begin position="475"/>
        <end position="494"/>
    </location>
</feature>
<dbReference type="EMBL" id="CP102294">
    <property type="protein sequence ID" value="UWN57321.1"/>
    <property type="molecule type" value="Genomic_DNA"/>
</dbReference>